<feature type="region of interest" description="Disordered" evidence="2">
    <location>
        <begin position="228"/>
        <end position="294"/>
    </location>
</feature>
<evidence type="ECO:0000313" key="3">
    <source>
        <dbReference type="Proteomes" id="UP000694843"/>
    </source>
</evidence>
<feature type="compositionally biased region" description="Low complexity" evidence="2">
    <location>
        <begin position="673"/>
        <end position="693"/>
    </location>
</feature>
<dbReference type="RefSeq" id="XP_047739668.1">
    <property type="nucleotide sequence ID" value="XM_047883712.1"/>
</dbReference>
<feature type="compositionally biased region" description="Basic and acidic residues" evidence="2">
    <location>
        <begin position="1609"/>
        <end position="1619"/>
    </location>
</feature>
<feature type="region of interest" description="Disordered" evidence="2">
    <location>
        <begin position="1984"/>
        <end position="2012"/>
    </location>
</feature>
<feature type="compositionally biased region" description="Acidic residues" evidence="2">
    <location>
        <begin position="1594"/>
        <end position="1606"/>
    </location>
</feature>
<feature type="compositionally biased region" description="Polar residues" evidence="2">
    <location>
        <begin position="1159"/>
        <end position="1171"/>
    </location>
</feature>
<feature type="compositionally biased region" description="Polar residues" evidence="2">
    <location>
        <begin position="1646"/>
        <end position="1657"/>
    </location>
</feature>
<feature type="compositionally biased region" description="Polar residues" evidence="2">
    <location>
        <begin position="262"/>
        <end position="275"/>
    </location>
</feature>
<feature type="region of interest" description="Disordered" evidence="2">
    <location>
        <begin position="39"/>
        <end position="97"/>
    </location>
</feature>
<dbReference type="SUPFAM" id="SSF88723">
    <property type="entry name" value="PIN domain-like"/>
    <property type="match status" value="1"/>
</dbReference>
<protein>
    <submittedName>
        <fullName evidence="4">Mucin-17-like</fullName>
    </submittedName>
</protein>
<organism evidence="3 4">
    <name type="scientific">Hyalella azteca</name>
    <name type="common">Amphipod</name>
    <dbReference type="NCBI Taxonomy" id="294128"/>
    <lineage>
        <taxon>Eukaryota</taxon>
        <taxon>Metazoa</taxon>
        <taxon>Ecdysozoa</taxon>
        <taxon>Arthropoda</taxon>
        <taxon>Crustacea</taxon>
        <taxon>Multicrustacea</taxon>
        <taxon>Malacostraca</taxon>
        <taxon>Eumalacostraca</taxon>
        <taxon>Peracarida</taxon>
        <taxon>Amphipoda</taxon>
        <taxon>Senticaudata</taxon>
        <taxon>Talitrida</taxon>
        <taxon>Talitroidea</taxon>
        <taxon>Hyalellidae</taxon>
        <taxon>Hyalella</taxon>
    </lineage>
</organism>
<feature type="region of interest" description="Disordered" evidence="2">
    <location>
        <begin position="897"/>
        <end position="1002"/>
    </location>
</feature>
<dbReference type="InterPro" id="IPR029060">
    <property type="entry name" value="PIN-like_dom_sf"/>
</dbReference>
<dbReference type="KEGG" id="hazt:125178895"/>
<feature type="compositionally biased region" description="Polar residues" evidence="2">
    <location>
        <begin position="694"/>
        <end position="718"/>
    </location>
</feature>
<feature type="region of interest" description="Disordered" evidence="2">
    <location>
        <begin position="1138"/>
        <end position="1171"/>
    </location>
</feature>
<feature type="region of interest" description="Disordered" evidence="2">
    <location>
        <begin position="153"/>
        <end position="189"/>
    </location>
</feature>
<keyword evidence="3" id="KW-1185">Reference proteome</keyword>
<feature type="compositionally biased region" description="Low complexity" evidence="2">
    <location>
        <begin position="2002"/>
        <end position="2012"/>
    </location>
</feature>
<dbReference type="Proteomes" id="UP000694843">
    <property type="component" value="Unplaced"/>
</dbReference>
<evidence type="ECO:0000256" key="1">
    <source>
        <dbReference type="ARBA" id="ARBA00009495"/>
    </source>
</evidence>
<feature type="region of interest" description="Disordered" evidence="2">
    <location>
        <begin position="1332"/>
        <end position="1403"/>
    </location>
</feature>
<comment type="similarity">
    <text evidence="1">Belongs to the constitutive coactivator of PPAR-gamma family.</text>
</comment>
<feature type="non-terminal residue" evidence="4">
    <location>
        <position position="2012"/>
    </location>
</feature>
<evidence type="ECO:0000313" key="4">
    <source>
        <dbReference type="RefSeq" id="XP_047739668.1"/>
    </source>
</evidence>
<feature type="compositionally biased region" description="Low complexity" evidence="2">
    <location>
        <begin position="1337"/>
        <end position="1365"/>
    </location>
</feature>
<name>A0A979FST9_HYAAZ</name>
<dbReference type="PANTHER" id="PTHR15976">
    <property type="entry name" value="CONSTITUTIVE COACTIVATOR OF PEROXISOME PROLIFERATOR-ACTIVATED RECEPTOR GAMMA"/>
    <property type="match status" value="1"/>
</dbReference>
<feature type="region of interest" description="Disordered" evidence="2">
    <location>
        <begin position="661"/>
        <end position="723"/>
    </location>
</feature>
<feature type="region of interest" description="Disordered" evidence="2">
    <location>
        <begin position="1639"/>
        <end position="1688"/>
    </location>
</feature>
<proteinExistence type="inferred from homology"/>
<sequence length="2012" mass="217567">MTIHNLQYYLETNVPGACVPVDLLRIAQSAVYSHANEYGSVGKRTPHQRPPSGQWSGRRRLGIGSGRRGGNIDLSRGLRDYHHNSFPGPSYPSGPCANFQPKRRSRFFYHHDRPGRGKPAHWESFPAEGAFSDPGMPCHGGWNRNQRPFSAWGSLEEKPFPPCPDSRRQGPHSYPFSHSSESQHLAAHQPWRHLHHPLTHGSFVPNQRDVASNAEFYPHEMSSGDIDHYMPTYHQTPGAPWNNFPAQPSDDWEEHSDRSRSFDSASTGDNDSSQWFGDVCSELPRPGQSDSEQLGYCREGMPAAAAEECFSLVLDADGCMDRLYGGYYSDWVCGGQWGRMLEFLTTFFSSTRSHDLHVSVHFNGALEPQRMRQWVEAMQERRTNINSVLRHVSVQGSPPPKVWWVPPTGLQTALRLALRYLNVNMMVSMDDHHQEVIGFCRENCYDGVLGADAEYIAFDPPRYFSSQHLKLTYKGTLETVEFLTAEVCRSLNIPRPRLCLLTALLPNFLLSEQDFFQFHNSLLDGAARAAVPANPGVSMRGGGDLVQLLCFFISTRCSAPLTDPNLPALAAAVFGHAKDPRCGKLCAAVQYFLNGTQEGFLRYQHSSSRVTSGTCDALVTSLPSDDLSVNAAGGSAGGKLSTDSIGNKFLSASVPALTISESLHPDDNGTMGTVTSSSSVPTSSTVLSRPSPVYVTSDTSGTPSQTPGVPFLSSVSPKQRTRRHNSVPLLRNIPIICETVEEELFEAQDNPATTTYSRNSAAARRHQSIPEVIFTDENSSAVTETSSEFGTDPAVINKSLNAFGKRLTCPLIEVPNDNINNKTETAVIENEDLGAMQVPQIVIEISISEQPEENSNESNSDAEEQRILEIPSIDVTAANDDTDVEEDLEELEAETCPPDELIEAEGTPRASAYGVKEPGAGKAASELQITQEKRSSRCDKCGNKYFSTPDRGASPNGSNGSQSSEELEETPFINPDKPEHEGSPYLRGISLTTSNSDSPAPCREVAKISDASKSASQVCKGSAVTRRKRANYREKRAKSFCTCSDSPVAAEENLSATDIFVATSQKNSVRRRKMGQVQDTEKKTIHDEHETKTLETGLDKRHTLERAQSSSAMADERLARNVRTQSIPCITTTPFDGDTYASAAPDQQDQPCDEAAVSMSPSPQSPVCTSPSGKLSIPSCALSRKASDESSFGLSSRRTSGSSSAGPELLGLHMGATDDATTCSNYSEASSRRTSSASVVADLSMCSPNSAFPPEHQGFGAYCDGCSMGSSPNASRRVSGASVGEGGSCLSTASGSPGASLLLSSSSSSSNSSAASPYRLTPDVCWLGHHYRSASPDSGTSDTSDTIGGVVSRSNRRASSSFSPSPTSPSPPSPLHRRLSPTLTLTPSPASEVSLSANSASGASKTCTASTTVMSNALASNTVSRAIRARASSLPCDLLPKLPEEALERDANWSTNSTDNFLDCGSLGAAVLPQVAPEILRTASERHQKGLMHPWIYQLLTQGEIKLPPYLEDEVEPSYATFADFFRPLRQHVYAILFNLHHLTFTQTKKLLTDENSEKDPEQTEEVHQRRNAKVSFNPNTVVISGVDCDTVAEETTDSTEGDDAGDMAAERDPPEHLDATPGNVEPGVEMVALDADSPTFKVDSPSASSDATSVVGDSSEKKDSALTSASDLEAVSPLSASETEHENANLSKSLSCLSITSEQQSSEIGLAVSCSTESVTASKVTVAASGLPHTFPAPSKPSEVQQGITQLKSASSPATNMPMVVIREWVYSPLNVYETPVSVPAIPLAWPVPTVNRLWFGCSKDDSKRRLRAFLSCLRSDAPLMLQPCCVPPRLRLLAAVLRYLISGSEGCVLTRQELDAFLVTAFSSVLPRAGFLQELQLPTLSSRGVQVAGLVMAGVEVAIFANDACGGPVAWWLVAPWAFFDGKLFHYTLLRAHSSPSLLELCDNDLELVANVESCRRAILENLNISFAKVRPHDFPHPLHPLHPPLNSSSGTASRQQQGQHQQQQQ</sequence>
<dbReference type="InterPro" id="IPR026784">
    <property type="entry name" value="Coact_PPARg"/>
</dbReference>
<reference evidence="4" key="1">
    <citation type="submission" date="2025-08" db="UniProtKB">
        <authorList>
            <consortium name="RefSeq"/>
        </authorList>
    </citation>
    <scope>IDENTIFICATION</scope>
    <source>
        <tissue evidence="4">Whole organism</tissue>
    </source>
</reference>
<evidence type="ECO:0000256" key="2">
    <source>
        <dbReference type="SAM" id="MobiDB-lite"/>
    </source>
</evidence>
<dbReference type="GeneID" id="125178895"/>
<feature type="region of interest" description="Disordered" evidence="2">
    <location>
        <begin position="1594"/>
        <end position="1625"/>
    </location>
</feature>
<accession>A0A979FST9</accession>
<feature type="region of interest" description="Disordered" evidence="2">
    <location>
        <begin position="1554"/>
        <end position="1574"/>
    </location>
</feature>
<feature type="compositionally biased region" description="Polar residues" evidence="2">
    <location>
        <begin position="955"/>
        <end position="964"/>
    </location>
</feature>
<dbReference type="OrthoDB" id="10061469at2759"/>
<feature type="compositionally biased region" description="Basic and acidic residues" evidence="2">
    <location>
        <begin position="931"/>
        <end position="942"/>
    </location>
</feature>
<gene>
    <name evidence="4" type="primary">LOC125178895</name>
</gene>
<dbReference type="PANTHER" id="PTHR15976:SF16">
    <property type="entry name" value="ASTEROID DOMAIN-CONTAINING PROTEIN"/>
    <property type="match status" value="1"/>
</dbReference>
<feature type="compositionally biased region" description="Polar residues" evidence="2">
    <location>
        <begin position="1382"/>
        <end position="1403"/>
    </location>
</feature>
<dbReference type="Gene3D" id="3.40.50.1010">
    <property type="entry name" value="5'-nuclease"/>
    <property type="match status" value="1"/>
</dbReference>
<dbReference type="GO" id="GO:0005634">
    <property type="term" value="C:nucleus"/>
    <property type="evidence" value="ECO:0007669"/>
    <property type="project" value="TreeGrafter"/>
</dbReference>
<feature type="compositionally biased region" description="Basic and acidic residues" evidence="2">
    <location>
        <begin position="1554"/>
        <end position="1569"/>
    </location>
</feature>